<dbReference type="InterPro" id="IPR050400">
    <property type="entry name" value="Bact_Cytoskel_RodZ"/>
</dbReference>
<sequence>MNNLGEEIKKKRLEKGLTIEELSQKTMLSVAIIRDIENGAFNRYEGDETYVKMYLRKISSALDMDEDQITQAYVNLTQQLKAEEEEEANKKAEESEQELQKRKDFQFERPNYNTKGSVYADKPHLKYVRGIIVVVLISLICAVVYIGVSVGKSGSENTKYTNTSNTATGKVNTKKKSSTATKKKETKKKAAKKKASTQVTFKRLGTFQYQMVLPKDTKNVKLKIVFGARCWVGFSANGASLNGLSSKIYNAGDTVEQTIDTTTLRQLTVRSGNNTGTKYYINNQQIPLTDAESKMTVTRLILTVAKS</sequence>
<dbReference type="InterPro" id="IPR001387">
    <property type="entry name" value="Cro/C1-type_HTH"/>
</dbReference>
<dbReference type="CDD" id="cd00093">
    <property type="entry name" value="HTH_XRE"/>
    <property type="match status" value="1"/>
</dbReference>
<name>A0A3G9JT45_9FIRM</name>
<keyword evidence="2" id="KW-1133">Transmembrane helix</keyword>
<feature type="domain" description="HTH cro/C1-type" evidence="3">
    <location>
        <begin position="8"/>
        <end position="69"/>
    </location>
</feature>
<dbReference type="Gene3D" id="1.10.260.40">
    <property type="entry name" value="lambda repressor-like DNA-binding domains"/>
    <property type="match status" value="1"/>
</dbReference>
<feature type="compositionally biased region" description="Basic and acidic residues" evidence="1">
    <location>
        <begin position="88"/>
        <end position="106"/>
    </location>
</feature>
<protein>
    <recommendedName>
        <fullName evidence="3">HTH cro/C1-type domain-containing protein</fullName>
    </recommendedName>
</protein>
<gene>
    <name evidence="4" type="ORF">SG0102_09780</name>
</gene>
<dbReference type="GO" id="GO:0003677">
    <property type="term" value="F:DNA binding"/>
    <property type="evidence" value="ECO:0007669"/>
    <property type="project" value="InterPro"/>
</dbReference>
<reference evidence="4 5" key="1">
    <citation type="submission" date="2018-11" db="EMBL/GenBank/DDBJ databases">
        <title>Novel Erysipelotrichaceae bacterium isolated from small intestine of a swine.</title>
        <authorList>
            <person name="Kim J.S."/>
            <person name="Choe H."/>
            <person name="Lee Y.R."/>
            <person name="Kim K.M."/>
            <person name="Park D.S."/>
        </authorList>
    </citation>
    <scope>NUCLEOTIDE SEQUENCE [LARGE SCALE GENOMIC DNA]</scope>
    <source>
        <strain evidence="4 5">SG0102</strain>
    </source>
</reference>
<evidence type="ECO:0000256" key="2">
    <source>
        <dbReference type="SAM" id="Phobius"/>
    </source>
</evidence>
<feature type="transmembrane region" description="Helical" evidence="2">
    <location>
        <begin position="127"/>
        <end position="148"/>
    </location>
</feature>
<evidence type="ECO:0000313" key="5">
    <source>
        <dbReference type="Proteomes" id="UP000268059"/>
    </source>
</evidence>
<dbReference type="PANTHER" id="PTHR34475">
    <property type="match status" value="1"/>
</dbReference>
<dbReference type="AlphaFoldDB" id="A0A3G9JT45"/>
<feature type="region of interest" description="Disordered" evidence="1">
    <location>
        <begin position="157"/>
        <end position="191"/>
    </location>
</feature>
<dbReference type="SUPFAM" id="SSF47413">
    <property type="entry name" value="lambda repressor-like DNA-binding domains"/>
    <property type="match status" value="1"/>
</dbReference>
<dbReference type="PROSITE" id="PS50943">
    <property type="entry name" value="HTH_CROC1"/>
    <property type="match status" value="1"/>
</dbReference>
<dbReference type="KEGG" id="ebm:SG0102_09780"/>
<dbReference type="SMART" id="SM00530">
    <property type="entry name" value="HTH_XRE"/>
    <property type="match status" value="1"/>
</dbReference>
<dbReference type="Pfam" id="PF13413">
    <property type="entry name" value="HTH_25"/>
    <property type="match status" value="1"/>
</dbReference>
<evidence type="ECO:0000256" key="1">
    <source>
        <dbReference type="SAM" id="MobiDB-lite"/>
    </source>
</evidence>
<dbReference type="InterPro" id="IPR010982">
    <property type="entry name" value="Lambda_DNA-bd_dom_sf"/>
</dbReference>
<dbReference type="Proteomes" id="UP000268059">
    <property type="component" value="Chromosome"/>
</dbReference>
<accession>A0A3G9JT45</accession>
<keyword evidence="5" id="KW-1185">Reference proteome</keyword>
<dbReference type="OrthoDB" id="9797543at2"/>
<keyword evidence="2" id="KW-0812">Transmembrane</keyword>
<proteinExistence type="predicted"/>
<evidence type="ECO:0000259" key="3">
    <source>
        <dbReference type="PROSITE" id="PS50943"/>
    </source>
</evidence>
<evidence type="ECO:0000313" key="4">
    <source>
        <dbReference type="EMBL" id="BBH26044.1"/>
    </source>
</evidence>
<dbReference type="RefSeq" id="WP_125118951.1">
    <property type="nucleotide sequence ID" value="NZ_AP019309.1"/>
</dbReference>
<dbReference type="InParanoid" id="A0A3G9JT45"/>
<feature type="region of interest" description="Disordered" evidence="1">
    <location>
        <begin position="84"/>
        <end position="106"/>
    </location>
</feature>
<dbReference type="PANTHER" id="PTHR34475:SF1">
    <property type="entry name" value="CYTOSKELETON PROTEIN RODZ"/>
    <property type="match status" value="1"/>
</dbReference>
<keyword evidence="2" id="KW-0472">Membrane</keyword>
<feature type="compositionally biased region" description="Polar residues" evidence="1">
    <location>
        <begin position="157"/>
        <end position="171"/>
    </location>
</feature>
<dbReference type="EMBL" id="AP019309">
    <property type="protein sequence ID" value="BBH26044.1"/>
    <property type="molecule type" value="Genomic_DNA"/>
</dbReference>
<organism evidence="4 5">
    <name type="scientific">Intestinibaculum porci</name>
    <dbReference type="NCBI Taxonomy" id="2487118"/>
    <lineage>
        <taxon>Bacteria</taxon>
        <taxon>Bacillati</taxon>
        <taxon>Bacillota</taxon>
        <taxon>Erysipelotrichia</taxon>
        <taxon>Erysipelotrichales</taxon>
        <taxon>Erysipelotrichaceae</taxon>
        <taxon>Intestinibaculum</taxon>
    </lineage>
</organism>